<sequence length="778" mass="92062">MNFSFKDFKNNFQKDNQTICKNINLLMKCQNIKSLKSHQVDDTQSIGIRSVDDNDMIQVDTLREYYMNNEDQIEQLRRQQTADFQFKSPDEFEYNVRNPYLDDETLLAIEKVGTLSPTKIMQEIREANKEIDQYNDKINNFYENDLDTQVYMLKLQMKARMEDGLIQQRMEFKTILNQYLQFIDKLIKDKSNLSETLQFCQTENLQLRDQLHEIMNKYEETESKLKQIFIAYQEQQEVNKKEVELKEKKIAQITEQLVLQEQGVKSIRQKCGNEYQDLVNQNKEILRQIMVLNSENDRLQMENSSFQQQIQSFQQELADLKLNNCAIAQKNTQFEEIDKQFNNFIIQLAESFSKTKKLVDDFQVISNESYSEINEKNNAKINNQLSEQQQLVVKQIQSVNDKLERISQNNKNLILQNTSLIKINKELEITLEDKEEMFKKQLDDQNKNHQSTIINLQSELISSQQSLQKLQEQFDIHTKQTNIVQQLNNQLQKEIASFKDSVQQLEKDKQEAYDKIQQKESIIVDLENSILKLKDQIHKNLLTIDEIFNGFKQKENVYHQETQDKLSEIKYLKEIINKYEEEIQKFHFQNEQIQLQQINLLRSYIVNHEQAKSSKDFIDYIQNQIQNKYGDCSVYDQNSIKRSLSPYLTETVIVQKDSRNHTPIRQYNQSQTDSMKSTQIIGQQDNTFVTHILMPKKQNINNSQDISEIKKLKLSEKSGSQFSIPEIESQRLFKTDQKNSSQSLEFENSQKSNSLFKDENINQLSQVINNLKMLSDQK</sequence>
<name>Q22DN5_TETTS</name>
<protein>
    <submittedName>
        <fullName evidence="2">Uncharacterized protein</fullName>
    </submittedName>
</protein>
<dbReference type="KEGG" id="tet:TTHERM_00939070"/>
<accession>Q22DN5</accession>
<feature type="coiled-coil region" evidence="1">
    <location>
        <begin position="396"/>
        <end position="536"/>
    </location>
</feature>
<dbReference type="InParanoid" id="Q22DN5"/>
<dbReference type="AlphaFoldDB" id="Q22DN5"/>
<proteinExistence type="predicted"/>
<organism evidence="2 3">
    <name type="scientific">Tetrahymena thermophila (strain SB210)</name>
    <dbReference type="NCBI Taxonomy" id="312017"/>
    <lineage>
        <taxon>Eukaryota</taxon>
        <taxon>Sar</taxon>
        <taxon>Alveolata</taxon>
        <taxon>Ciliophora</taxon>
        <taxon>Intramacronucleata</taxon>
        <taxon>Oligohymenophorea</taxon>
        <taxon>Hymenostomatida</taxon>
        <taxon>Tetrahymenina</taxon>
        <taxon>Tetrahymenidae</taxon>
        <taxon>Tetrahymena</taxon>
    </lineage>
</organism>
<evidence type="ECO:0000256" key="1">
    <source>
        <dbReference type="SAM" id="Coils"/>
    </source>
</evidence>
<dbReference type="GeneID" id="7834584"/>
<keyword evidence="1" id="KW-0175">Coiled coil</keyword>
<feature type="coiled-coil region" evidence="1">
    <location>
        <begin position="183"/>
        <end position="224"/>
    </location>
</feature>
<keyword evidence="3" id="KW-1185">Reference proteome</keyword>
<dbReference type="EMBL" id="GG662503">
    <property type="protein sequence ID" value="EAR83419.2"/>
    <property type="molecule type" value="Genomic_DNA"/>
</dbReference>
<gene>
    <name evidence="2" type="ORF">TTHERM_00939070</name>
</gene>
<feature type="coiled-coil region" evidence="1">
    <location>
        <begin position="275"/>
        <end position="323"/>
    </location>
</feature>
<reference evidence="3" key="1">
    <citation type="journal article" date="2006" name="PLoS Biol.">
        <title>Macronuclear genome sequence of the ciliate Tetrahymena thermophila, a model eukaryote.</title>
        <authorList>
            <person name="Eisen J.A."/>
            <person name="Coyne R.S."/>
            <person name="Wu M."/>
            <person name="Wu D."/>
            <person name="Thiagarajan M."/>
            <person name="Wortman J.R."/>
            <person name="Badger J.H."/>
            <person name="Ren Q."/>
            <person name="Amedeo P."/>
            <person name="Jones K.M."/>
            <person name="Tallon L.J."/>
            <person name="Delcher A.L."/>
            <person name="Salzberg S.L."/>
            <person name="Silva J.C."/>
            <person name="Haas B.J."/>
            <person name="Majoros W.H."/>
            <person name="Farzad M."/>
            <person name="Carlton J.M."/>
            <person name="Smith R.K. Jr."/>
            <person name="Garg J."/>
            <person name="Pearlman R.E."/>
            <person name="Karrer K.M."/>
            <person name="Sun L."/>
            <person name="Manning G."/>
            <person name="Elde N.C."/>
            <person name="Turkewitz A.P."/>
            <person name="Asai D.J."/>
            <person name="Wilkes D.E."/>
            <person name="Wang Y."/>
            <person name="Cai H."/>
            <person name="Collins K."/>
            <person name="Stewart B.A."/>
            <person name="Lee S.R."/>
            <person name="Wilamowska K."/>
            <person name="Weinberg Z."/>
            <person name="Ruzzo W.L."/>
            <person name="Wloga D."/>
            <person name="Gaertig J."/>
            <person name="Frankel J."/>
            <person name="Tsao C.-C."/>
            <person name="Gorovsky M.A."/>
            <person name="Keeling P.J."/>
            <person name="Waller R.F."/>
            <person name="Patron N.J."/>
            <person name="Cherry J.M."/>
            <person name="Stover N.A."/>
            <person name="Krieger C.J."/>
            <person name="del Toro C."/>
            <person name="Ryder H.F."/>
            <person name="Williamson S.C."/>
            <person name="Barbeau R.A."/>
            <person name="Hamilton E.P."/>
            <person name="Orias E."/>
        </authorList>
    </citation>
    <scope>NUCLEOTIDE SEQUENCE [LARGE SCALE GENOMIC DNA]</scope>
    <source>
        <strain evidence="3">SB210</strain>
    </source>
</reference>
<evidence type="ECO:0000313" key="2">
    <source>
        <dbReference type="EMBL" id="EAR83419.2"/>
    </source>
</evidence>
<dbReference type="HOGENOM" id="CLU_353574_0_0_1"/>
<dbReference type="Proteomes" id="UP000009168">
    <property type="component" value="Unassembled WGS sequence"/>
</dbReference>
<evidence type="ECO:0000313" key="3">
    <source>
        <dbReference type="Proteomes" id="UP000009168"/>
    </source>
</evidence>
<dbReference type="RefSeq" id="XP_001031082.2">
    <property type="nucleotide sequence ID" value="XM_001031082.2"/>
</dbReference>
<dbReference type="STRING" id="312017.Q22DN5"/>